<organism evidence="5 6">
    <name type="scientific">Cuscuta australis</name>
    <dbReference type="NCBI Taxonomy" id="267555"/>
    <lineage>
        <taxon>Eukaryota</taxon>
        <taxon>Viridiplantae</taxon>
        <taxon>Streptophyta</taxon>
        <taxon>Embryophyta</taxon>
        <taxon>Tracheophyta</taxon>
        <taxon>Spermatophyta</taxon>
        <taxon>Magnoliopsida</taxon>
        <taxon>eudicotyledons</taxon>
        <taxon>Gunneridae</taxon>
        <taxon>Pentapetalae</taxon>
        <taxon>asterids</taxon>
        <taxon>lamiids</taxon>
        <taxon>Solanales</taxon>
        <taxon>Convolvulaceae</taxon>
        <taxon>Cuscuteae</taxon>
        <taxon>Cuscuta</taxon>
        <taxon>Cuscuta subgen. Grammica</taxon>
        <taxon>Cuscuta sect. Cleistogrammica</taxon>
    </lineage>
</organism>
<gene>
    <name evidence="5" type="ORF">DM860_011884</name>
</gene>
<dbReference type="Proteomes" id="UP000249390">
    <property type="component" value="Unassembled WGS sequence"/>
</dbReference>
<feature type="repeat" description="PPR" evidence="3">
    <location>
        <begin position="127"/>
        <end position="157"/>
    </location>
</feature>
<dbReference type="PROSITE" id="PS51375">
    <property type="entry name" value="PPR"/>
    <property type="match status" value="4"/>
</dbReference>
<dbReference type="Pfam" id="PF14432">
    <property type="entry name" value="DYW_deaminase"/>
    <property type="match status" value="1"/>
</dbReference>
<dbReference type="FunFam" id="1.25.40.10:FF:000348">
    <property type="entry name" value="Pentatricopeptide repeat-containing protein chloroplastic"/>
    <property type="match status" value="1"/>
</dbReference>
<proteinExistence type="inferred from homology"/>
<evidence type="ECO:0000313" key="5">
    <source>
        <dbReference type="EMBL" id="RAL42101.1"/>
    </source>
</evidence>
<dbReference type="GO" id="GO:0009451">
    <property type="term" value="P:RNA modification"/>
    <property type="evidence" value="ECO:0007669"/>
    <property type="project" value="InterPro"/>
</dbReference>
<name>A0A328DCX9_9ASTE</name>
<sequence>MQRSSRNLISASHPTLNLSYPTLESFVWNTLIRAHVHHPSDSPFTPLSVFLRMRYHAVRPDTHTFPFLLQSFTSPEYLSCGRSVHSLIIQLGLSDNVFVQTSLVNMYSSCGSFHLARQVFNEIPQPDSASWNSLLNGYVKAGMVIAARKAFDSMPSRNTVSWSCMMEGYVRSGQYMKALLLFRKMQKTREELIIPNEFTMSVLLSACGKLGALEHGKWAHCYIEKRGMQIGNVLGTSLIDMYAKCGCIERAKFVFENLGPNKDVKAWTAMISGLAMNGHKEECLDLFSKMIGSGVNPNGVTFISALSACVHSGAVALGKSIFEKMQNRYHISPSLQHYGCMVDLYARAGLLDEAWSLVESMPMQPDVLVWGSLLSGARTSGDIKTCEASLSKILELEPNNTGAHVLLANAYAKMGRWKDARRVRAQMETKGIKKVPGCSLVEVDGTVHEFHVGDESRPDRREIYMMLDEMLRRIRMEGYASNTEEVTVDIAEEEGKELAVSRHSEKLAVAFAIMKTRPGVPVRVVNNIRMCRDCHAAGKMISLVYGREISVRDCNRFHHFAGGACNCNDYW</sequence>
<dbReference type="EMBL" id="NQVE01000175">
    <property type="protein sequence ID" value="RAL42101.1"/>
    <property type="molecule type" value="Genomic_DNA"/>
</dbReference>
<dbReference type="FunFam" id="1.25.40.10:FF:000184">
    <property type="entry name" value="Pentatricopeptide repeat-containing protein, chloroplastic"/>
    <property type="match status" value="1"/>
</dbReference>
<dbReference type="GO" id="GO:0003723">
    <property type="term" value="F:RNA binding"/>
    <property type="evidence" value="ECO:0007669"/>
    <property type="project" value="InterPro"/>
</dbReference>
<dbReference type="NCBIfam" id="TIGR00756">
    <property type="entry name" value="PPR"/>
    <property type="match status" value="4"/>
</dbReference>
<dbReference type="AlphaFoldDB" id="A0A328DCX9"/>
<dbReference type="InterPro" id="IPR002885">
    <property type="entry name" value="PPR_rpt"/>
</dbReference>
<dbReference type="InterPro" id="IPR032867">
    <property type="entry name" value="DYW_dom"/>
</dbReference>
<feature type="repeat" description="PPR" evidence="3">
    <location>
        <begin position="400"/>
        <end position="434"/>
    </location>
</feature>
<comment type="similarity">
    <text evidence="1">Belongs to the PPR family. PCMP-H subfamily.</text>
</comment>
<dbReference type="SUPFAM" id="SSF48452">
    <property type="entry name" value="TPR-like"/>
    <property type="match status" value="2"/>
</dbReference>
<feature type="domain" description="DYW" evidence="4">
    <location>
        <begin position="478"/>
        <end position="571"/>
    </location>
</feature>
<protein>
    <recommendedName>
        <fullName evidence="4">DYW domain-containing protein</fullName>
    </recommendedName>
</protein>
<keyword evidence="6" id="KW-1185">Reference proteome</keyword>
<accession>A0A328DCX9</accession>
<reference evidence="5 6" key="1">
    <citation type="submission" date="2018-06" db="EMBL/GenBank/DDBJ databases">
        <title>The Genome of Cuscuta australis (Dodder) Provides Insight into the Evolution of Plant Parasitism.</title>
        <authorList>
            <person name="Liu H."/>
        </authorList>
    </citation>
    <scope>NUCLEOTIDE SEQUENCE [LARGE SCALE GENOMIC DNA]</scope>
    <source>
        <strain evidence="6">cv. Yunnan</strain>
        <tissue evidence="5">Vines</tissue>
    </source>
</reference>
<dbReference type="InterPro" id="IPR011990">
    <property type="entry name" value="TPR-like_helical_dom_sf"/>
</dbReference>
<evidence type="ECO:0000259" key="4">
    <source>
        <dbReference type="Pfam" id="PF14432"/>
    </source>
</evidence>
<dbReference type="PANTHER" id="PTHR47926:SF436">
    <property type="entry name" value="PENTATRICOPEPTIDE REPEAT-CONTAINING PROTEIN ELI1, CHLOROPLASTIC-LIKE ISOFORM X2"/>
    <property type="match status" value="1"/>
</dbReference>
<dbReference type="Pfam" id="PF20431">
    <property type="entry name" value="E_motif"/>
    <property type="match status" value="1"/>
</dbReference>
<dbReference type="GO" id="GO:0008270">
    <property type="term" value="F:zinc ion binding"/>
    <property type="evidence" value="ECO:0007669"/>
    <property type="project" value="InterPro"/>
</dbReference>
<dbReference type="Pfam" id="PF13041">
    <property type="entry name" value="PPR_2"/>
    <property type="match status" value="2"/>
</dbReference>
<feature type="repeat" description="PPR" evidence="3">
    <location>
        <begin position="158"/>
        <end position="192"/>
    </location>
</feature>
<feature type="repeat" description="PPR" evidence="3">
    <location>
        <begin position="263"/>
        <end position="297"/>
    </location>
</feature>
<dbReference type="InterPro" id="IPR046848">
    <property type="entry name" value="E_motif"/>
</dbReference>
<evidence type="ECO:0000256" key="3">
    <source>
        <dbReference type="PROSITE-ProRule" id="PRU00708"/>
    </source>
</evidence>
<keyword evidence="2" id="KW-0677">Repeat</keyword>
<evidence type="ECO:0000313" key="6">
    <source>
        <dbReference type="Proteomes" id="UP000249390"/>
    </source>
</evidence>
<dbReference type="InterPro" id="IPR046960">
    <property type="entry name" value="PPR_At4g14850-like_plant"/>
</dbReference>
<dbReference type="PANTHER" id="PTHR47926">
    <property type="entry name" value="PENTATRICOPEPTIDE REPEAT-CONTAINING PROTEIN"/>
    <property type="match status" value="1"/>
</dbReference>
<dbReference type="Pfam" id="PF01535">
    <property type="entry name" value="PPR"/>
    <property type="match status" value="3"/>
</dbReference>
<evidence type="ECO:0000256" key="1">
    <source>
        <dbReference type="ARBA" id="ARBA00006643"/>
    </source>
</evidence>
<evidence type="ECO:0000256" key="2">
    <source>
        <dbReference type="ARBA" id="ARBA00022737"/>
    </source>
</evidence>
<comment type="caution">
    <text evidence="5">The sequence shown here is derived from an EMBL/GenBank/DDBJ whole genome shotgun (WGS) entry which is preliminary data.</text>
</comment>
<dbReference type="Gene3D" id="1.25.40.10">
    <property type="entry name" value="Tetratricopeptide repeat domain"/>
    <property type="match status" value="3"/>
</dbReference>